<keyword evidence="2" id="KW-0472">Membrane</keyword>
<keyword evidence="2" id="KW-1133">Transmembrane helix</keyword>
<dbReference type="EMBL" id="JAADZA010000025">
    <property type="protein sequence ID" value="NEV13326.1"/>
    <property type="molecule type" value="Genomic_DNA"/>
</dbReference>
<feature type="region of interest" description="Disordered" evidence="1">
    <location>
        <begin position="227"/>
        <end position="262"/>
    </location>
</feature>
<keyword evidence="2" id="KW-0812">Transmembrane</keyword>
<evidence type="ECO:0000313" key="4">
    <source>
        <dbReference type="EMBL" id="NEV13326.1"/>
    </source>
</evidence>
<feature type="transmembrane region" description="Helical" evidence="2">
    <location>
        <begin position="52"/>
        <end position="73"/>
    </location>
</feature>
<protein>
    <submittedName>
        <fullName evidence="4">Uncharacterized protein</fullName>
    </submittedName>
</protein>
<reference evidence="4 5" key="1">
    <citation type="submission" date="2020-02" db="EMBL/GenBank/DDBJ databases">
        <title>Draft genome sequence of Rhizobium tropici.</title>
        <authorList>
            <person name="Khayi S."/>
            <person name="Jemo M."/>
        </authorList>
    </citation>
    <scope>NUCLEOTIDE SEQUENCE [LARGE SCALE GENOMIC DNA]</scope>
    <source>
        <strain evidence="4 5">A12</strain>
    </source>
</reference>
<feature type="transmembrane region" description="Helical" evidence="2">
    <location>
        <begin position="12"/>
        <end position="32"/>
    </location>
</feature>
<evidence type="ECO:0000313" key="3">
    <source>
        <dbReference type="EMBL" id="MBB6492886.1"/>
    </source>
</evidence>
<dbReference type="Proteomes" id="UP000471190">
    <property type="component" value="Unassembled WGS sequence"/>
</dbReference>
<proteinExistence type="predicted"/>
<dbReference type="Proteomes" id="UP000526625">
    <property type="component" value="Unassembled WGS sequence"/>
</dbReference>
<keyword evidence="6" id="KW-1185">Reference proteome</keyword>
<feature type="compositionally biased region" description="Low complexity" evidence="1">
    <location>
        <begin position="241"/>
        <end position="255"/>
    </location>
</feature>
<comment type="caution">
    <text evidence="4">The sequence shown here is derived from an EMBL/GenBank/DDBJ whole genome shotgun (WGS) entry which is preliminary data.</text>
</comment>
<dbReference type="RefSeq" id="WP_015339767.1">
    <property type="nucleotide sequence ID" value="NZ_JAADZA010000025.1"/>
</dbReference>
<evidence type="ECO:0000256" key="2">
    <source>
        <dbReference type="SAM" id="Phobius"/>
    </source>
</evidence>
<organism evidence="4 5">
    <name type="scientific">Rhizobium tropici</name>
    <dbReference type="NCBI Taxonomy" id="398"/>
    <lineage>
        <taxon>Bacteria</taxon>
        <taxon>Pseudomonadati</taxon>
        <taxon>Pseudomonadota</taxon>
        <taxon>Alphaproteobacteria</taxon>
        <taxon>Hyphomicrobiales</taxon>
        <taxon>Rhizobiaceae</taxon>
        <taxon>Rhizobium/Agrobacterium group</taxon>
        <taxon>Rhizobium</taxon>
    </lineage>
</organism>
<accession>A0A6P1CAC4</accession>
<reference evidence="3 6" key="2">
    <citation type="submission" date="2020-08" db="EMBL/GenBank/DDBJ databases">
        <title>Genomic Encyclopedia of Type Strains, Phase IV (KMG-V): Genome sequencing to study the core and pangenomes of soil and plant-associated prokaryotes.</title>
        <authorList>
            <person name="Whitman W."/>
        </authorList>
    </citation>
    <scope>NUCLEOTIDE SEQUENCE [LARGE SCALE GENOMIC DNA]</scope>
    <source>
        <strain evidence="3 6">SEMIA 4059</strain>
    </source>
</reference>
<evidence type="ECO:0000313" key="6">
    <source>
        <dbReference type="Proteomes" id="UP000526625"/>
    </source>
</evidence>
<gene>
    <name evidence="3" type="ORF">GGD45_003294</name>
    <name evidence="4" type="ORF">GXW80_20245</name>
</gene>
<dbReference type="AlphaFoldDB" id="A0A6P1CAC4"/>
<dbReference type="EMBL" id="JACHBF010000008">
    <property type="protein sequence ID" value="MBB6492886.1"/>
    <property type="molecule type" value="Genomic_DNA"/>
</dbReference>
<sequence length="282" mass="31621">MQKKDQDWTYWTGWLAAYGILTVIFLVILFWGWFDQPWCDAGKQGVPCLRDWLEALGGWAALLVGGPSLYVLWRQVRDADRNQRTTFKIQLRRSKSLARNVLRNANSLVHVTDMLVKIVLIPAIRASEPMNIEGYDAIFDEIQRLLESGGFQQFEDEIEVSTERTLEVVLFVMKMHRQSEHLPTARSDRRAGHLAILLELIGRYCKEVTVHATEFLEEVDELVGEGKNPFDIKNATSTTESGDPSSGSPRSSSTSFEAAGVRAGGRDTAAGLFEELGSDLAD</sequence>
<name>A0A6P1CAC4_RHITR</name>
<evidence type="ECO:0000313" key="5">
    <source>
        <dbReference type="Proteomes" id="UP000471190"/>
    </source>
</evidence>
<evidence type="ECO:0000256" key="1">
    <source>
        <dbReference type="SAM" id="MobiDB-lite"/>
    </source>
</evidence>